<gene>
    <name evidence="2" type="ORF">NC799_12205</name>
</gene>
<comment type="caution">
    <text evidence="2">The sequence shown here is derived from an EMBL/GenBank/DDBJ whole genome shotgun (WGS) entry which is preliminary data.</text>
</comment>
<dbReference type="InterPro" id="IPR034660">
    <property type="entry name" value="DinB/YfiT-like"/>
</dbReference>
<sequence>MRSQMQEVSEFLLGIPSEKLTYRYEQNKWTIKEIGGHIIDNERIFANRLLRIARGDKTPIPGYDQEEYVKVAAFNSYDISTIVQDYRAVRQASLTFINMIETSRWLQTGIANGHDISARALVYVIAGHEIHHINLIKEKYL</sequence>
<name>A0A9X3WIH6_9BACI</name>
<organism evidence="2 3">
    <name type="scientific">Aquibacillus salsiterrae</name>
    <dbReference type="NCBI Taxonomy" id="2950439"/>
    <lineage>
        <taxon>Bacteria</taxon>
        <taxon>Bacillati</taxon>
        <taxon>Bacillota</taxon>
        <taxon>Bacilli</taxon>
        <taxon>Bacillales</taxon>
        <taxon>Bacillaceae</taxon>
        <taxon>Aquibacillus</taxon>
    </lineage>
</organism>
<dbReference type="Pfam" id="PF12867">
    <property type="entry name" value="DinB_2"/>
    <property type="match status" value="1"/>
</dbReference>
<evidence type="ECO:0000259" key="1">
    <source>
        <dbReference type="Pfam" id="PF12867"/>
    </source>
</evidence>
<evidence type="ECO:0000313" key="3">
    <source>
        <dbReference type="Proteomes" id="UP001145069"/>
    </source>
</evidence>
<reference evidence="2" key="1">
    <citation type="submission" date="2022-06" db="EMBL/GenBank/DDBJ databases">
        <title>Aquibacillus sp. a new bacterium isolated from soil saline samples.</title>
        <authorList>
            <person name="Galisteo C."/>
            <person name="De La Haba R."/>
            <person name="Sanchez-Porro C."/>
            <person name="Ventosa A."/>
        </authorList>
    </citation>
    <scope>NUCLEOTIDE SEQUENCE</scope>
    <source>
        <strain evidence="2">3ASR75-54</strain>
    </source>
</reference>
<dbReference type="EMBL" id="JAMQKC010000012">
    <property type="protein sequence ID" value="MDC3417661.1"/>
    <property type="molecule type" value="Genomic_DNA"/>
</dbReference>
<dbReference type="SUPFAM" id="SSF109854">
    <property type="entry name" value="DinB/YfiT-like putative metalloenzymes"/>
    <property type="match status" value="1"/>
</dbReference>
<proteinExistence type="predicted"/>
<dbReference type="AlphaFoldDB" id="A0A9X3WIH6"/>
<evidence type="ECO:0000313" key="2">
    <source>
        <dbReference type="EMBL" id="MDC3417661.1"/>
    </source>
</evidence>
<feature type="domain" description="DinB-like" evidence="1">
    <location>
        <begin position="6"/>
        <end position="136"/>
    </location>
</feature>
<dbReference type="InterPro" id="IPR024775">
    <property type="entry name" value="DinB-like"/>
</dbReference>
<dbReference type="Proteomes" id="UP001145069">
    <property type="component" value="Unassembled WGS sequence"/>
</dbReference>
<dbReference type="RefSeq" id="WP_272446732.1">
    <property type="nucleotide sequence ID" value="NZ_JAMQKC010000012.1"/>
</dbReference>
<accession>A0A9X3WIH6</accession>
<keyword evidence="3" id="KW-1185">Reference proteome</keyword>
<protein>
    <submittedName>
        <fullName evidence="2">DinB family protein</fullName>
    </submittedName>
</protein>
<dbReference type="Gene3D" id="1.20.120.450">
    <property type="entry name" value="dinb family like domain"/>
    <property type="match status" value="1"/>
</dbReference>